<keyword evidence="2" id="KW-0418">Kinase</keyword>
<evidence type="ECO:0000259" key="1">
    <source>
        <dbReference type="PROSITE" id="PS50011"/>
    </source>
</evidence>
<feature type="domain" description="Protein kinase" evidence="1">
    <location>
        <begin position="75"/>
        <end position="346"/>
    </location>
</feature>
<organism evidence="2 3">
    <name type="scientific">Glomus cerebriforme</name>
    <dbReference type="NCBI Taxonomy" id="658196"/>
    <lineage>
        <taxon>Eukaryota</taxon>
        <taxon>Fungi</taxon>
        <taxon>Fungi incertae sedis</taxon>
        <taxon>Mucoromycota</taxon>
        <taxon>Glomeromycotina</taxon>
        <taxon>Glomeromycetes</taxon>
        <taxon>Glomerales</taxon>
        <taxon>Glomeraceae</taxon>
        <taxon>Glomus</taxon>
    </lineage>
</organism>
<dbReference type="InterPro" id="IPR000719">
    <property type="entry name" value="Prot_kinase_dom"/>
</dbReference>
<dbReference type="STRING" id="658196.A0A397TND0"/>
<dbReference type="InterPro" id="IPR001245">
    <property type="entry name" value="Ser-Thr/Tyr_kinase_cat_dom"/>
</dbReference>
<dbReference type="GO" id="GO:0004674">
    <property type="term" value="F:protein serine/threonine kinase activity"/>
    <property type="evidence" value="ECO:0007669"/>
    <property type="project" value="TreeGrafter"/>
</dbReference>
<accession>A0A397TND0</accession>
<dbReference type="SUPFAM" id="SSF56112">
    <property type="entry name" value="Protein kinase-like (PK-like)"/>
    <property type="match status" value="1"/>
</dbReference>
<keyword evidence="2" id="KW-0808">Transferase</keyword>
<dbReference type="InterPro" id="IPR051681">
    <property type="entry name" value="Ser/Thr_Kinases-Pseudokinases"/>
</dbReference>
<dbReference type="OrthoDB" id="346907at2759"/>
<dbReference type="AlphaFoldDB" id="A0A397TND0"/>
<sequence>MEDLEKREQAYSVCGECNEPGTGWYWCRSCNAKRFMENFKNWTSGNRDIDELIQYSQLNAVCFTNCFEWIPFENFQNVTYITRGGFGKIYSAYWPEGCILYWDIENQKWFRDPNIRVVLKNLDNSTNINKDFLNEIKSYLETYPFNNITQYYGITQNPSTKDFIIVSQYCKDGNLRNYYLNKPTQLYFSKIGDLARIANGILDIHNIGKIHKGLHSGNILFDNKSFISDLGIYQPLNRNGNQSAEKEIYGVLPYIAPEVLREHQYTKAADIYSFGIIMNEYFSEEIPFHDIPHDYDLAVKICKGLRPKISEDIPKLVANLIIQCWDAKAENRPTAKDLYQILNEWFNDSIYNDISEIHFQINESEKIREKKLKNRLKENNPRIIHIHPQAIYISRLLNFKDLPEPVNLDVSTFQYSDDILDCLDCQINVLGKIFYLDSLNIINFIIFN</sequence>
<comment type="caution">
    <text evidence="2">The sequence shown here is derived from an EMBL/GenBank/DDBJ whole genome shotgun (WGS) entry which is preliminary data.</text>
</comment>
<evidence type="ECO:0000313" key="3">
    <source>
        <dbReference type="Proteomes" id="UP000265703"/>
    </source>
</evidence>
<dbReference type="GO" id="GO:0005524">
    <property type="term" value="F:ATP binding"/>
    <property type="evidence" value="ECO:0007669"/>
    <property type="project" value="InterPro"/>
</dbReference>
<dbReference type="Gene3D" id="1.10.510.10">
    <property type="entry name" value="Transferase(Phosphotransferase) domain 1"/>
    <property type="match status" value="1"/>
</dbReference>
<proteinExistence type="predicted"/>
<dbReference type="Pfam" id="PF07714">
    <property type="entry name" value="PK_Tyr_Ser-Thr"/>
    <property type="match status" value="1"/>
</dbReference>
<gene>
    <name evidence="2" type="ORF">C1645_709</name>
</gene>
<keyword evidence="3" id="KW-1185">Reference proteome</keyword>
<reference evidence="2 3" key="1">
    <citation type="submission" date="2018-06" db="EMBL/GenBank/DDBJ databases">
        <title>Comparative genomics reveals the genomic features of Rhizophagus irregularis, R. cerebriforme, R. diaphanum and Gigaspora rosea, and their symbiotic lifestyle signature.</title>
        <authorList>
            <person name="Morin E."/>
            <person name="San Clemente H."/>
            <person name="Chen E.C.H."/>
            <person name="De La Providencia I."/>
            <person name="Hainaut M."/>
            <person name="Kuo A."/>
            <person name="Kohler A."/>
            <person name="Murat C."/>
            <person name="Tang N."/>
            <person name="Roy S."/>
            <person name="Loubradou J."/>
            <person name="Henrissat B."/>
            <person name="Grigoriev I.V."/>
            <person name="Corradi N."/>
            <person name="Roux C."/>
            <person name="Martin F.M."/>
        </authorList>
    </citation>
    <scope>NUCLEOTIDE SEQUENCE [LARGE SCALE GENOMIC DNA]</scope>
    <source>
        <strain evidence="2 3">DAOM 227022</strain>
    </source>
</reference>
<dbReference type="PANTHER" id="PTHR44329">
    <property type="entry name" value="SERINE/THREONINE-PROTEIN KINASE TNNI3K-RELATED"/>
    <property type="match status" value="1"/>
</dbReference>
<dbReference type="EMBL" id="QKYT01000001">
    <property type="protein sequence ID" value="RIA99713.1"/>
    <property type="molecule type" value="Genomic_DNA"/>
</dbReference>
<name>A0A397TND0_9GLOM</name>
<dbReference type="PROSITE" id="PS50011">
    <property type="entry name" value="PROTEIN_KINASE_DOM"/>
    <property type="match status" value="1"/>
</dbReference>
<dbReference type="Proteomes" id="UP000265703">
    <property type="component" value="Unassembled WGS sequence"/>
</dbReference>
<protein>
    <submittedName>
        <fullName evidence="2">Kinase-like domain-containing protein</fullName>
    </submittedName>
</protein>
<evidence type="ECO:0000313" key="2">
    <source>
        <dbReference type="EMBL" id="RIA99713.1"/>
    </source>
</evidence>
<dbReference type="InterPro" id="IPR011009">
    <property type="entry name" value="Kinase-like_dom_sf"/>
</dbReference>